<sequence length="55" mass="6111">MPVPICTFVRSGKLLKPCISSSFSIIVNSQNECYFSRPISRRAWRAASCSAAFLL</sequence>
<protein>
    <submittedName>
        <fullName evidence="1">Uncharacterized protein</fullName>
    </submittedName>
</protein>
<comment type="caution">
    <text evidence="1">The sequence shown here is derived from an EMBL/GenBank/DDBJ whole genome shotgun (WGS) entry which is preliminary data.</text>
</comment>
<dbReference type="EMBL" id="AMCI01002613">
    <property type="protein sequence ID" value="EJX02275.1"/>
    <property type="molecule type" value="Genomic_DNA"/>
</dbReference>
<gene>
    <name evidence="1" type="ORF">EVA_09621</name>
</gene>
<dbReference type="AlphaFoldDB" id="J9GQE5"/>
<name>J9GQE5_9ZZZZ</name>
<evidence type="ECO:0000313" key="1">
    <source>
        <dbReference type="EMBL" id="EJX02275.1"/>
    </source>
</evidence>
<organism evidence="1">
    <name type="scientific">gut metagenome</name>
    <dbReference type="NCBI Taxonomy" id="749906"/>
    <lineage>
        <taxon>unclassified sequences</taxon>
        <taxon>metagenomes</taxon>
        <taxon>organismal metagenomes</taxon>
    </lineage>
</organism>
<reference evidence="1" key="1">
    <citation type="journal article" date="2012" name="PLoS ONE">
        <title>Gene sets for utilization of primary and secondary nutrition supplies in the distal gut of endangered iberian lynx.</title>
        <authorList>
            <person name="Alcaide M."/>
            <person name="Messina E."/>
            <person name="Richter M."/>
            <person name="Bargiela R."/>
            <person name="Peplies J."/>
            <person name="Huws S.A."/>
            <person name="Newbold C.J."/>
            <person name="Golyshin P.N."/>
            <person name="Simon M.A."/>
            <person name="Lopez G."/>
            <person name="Yakimov M.M."/>
            <person name="Ferrer M."/>
        </authorList>
    </citation>
    <scope>NUCLEOTIDE SEQUENCE</scope>
</reference>
<proteinExistence type="predicted"/>
<accession>J9GQE5</accession>